<keyword evidence="7 14" id="KW-0547">Nucleotide-binding</keyword>
<evidence type="ECO:0000313" key="17">
    <source>
        <dbReference type="Proteomes" id="UP001243623"/>
    </source>
</evidence>
<comment type="similarity">
    <text evidence="2 14">Belongs to the Cob(I)alamin adenosyltransferase family.</text>
</comment>
<evidence type="ECO:0000256" key="13">
    <source>
        <dbReference type="ARBA" id="ARBA00048692"/>
    </source>
</evidence>
<accession>A0A9Y2AGD9</accession>
<evidence type="ECO:0000256" key="7">
    <source>
        <dbReference type="ARBA" id="ARBA00022741"/>
    </source>
</evidence>
<evidence type="ECO:0000256" key="14">
    <source>
        <dbReference type="RuleBase" id="RU366026"/>
    </source>
</evidence>
<dbReference type="Pfam" id="PF01923">
    <property type="entry name" value="Cob_adeno_trans"/>
    <property type="match status" value="1"/>
</dbReference>
<dbReference type="EC" id="2.5.1.17" evidence="3 14"/>
<dbReference type="PANTHER" id="PTHR12213">
    <property type="entry name" value="CORRINOID ADENOSYLTRANSFERASE"/>
    <property type="match status" value="1"/>
</dbReference>
<dbReference type="SUPFAM" id="SSF89028">
    <property type="entry name" value="Cobalamin adenosyltransferase-like"/>
    <property type="match status" value="1"/>
</dbReference>
<gene>
    <name evidence="16" type="ORF">P3F81_06690</name>
</gene>
<dbReference type="Gene3D" id="1.20.1200.10">
    <property type="entry name" value="Cobalamin adenosyltransferase-like"/>
    <property type="match status" value="1"/>
</dbReference>
<dbReference type="GO" id="GO:0008817">
    <property type="term" value="F:corrinoid adenosyltransferase activity"/>
    <property type="evidence" value="ECO:0007669"/>
    <property type="project" value="UniProtKB-UniRule"/>
</dbReference>
<proteinExistence type="inferred from homology"/>
<evidence type="ECO:0000256" key="4">
    <source>
        <dbReference type="ARBA" id="ARBA00020963"/>
    </source>
</evidence>
<dbReference type="InterPro" id="IPR016030">
    <property type="entry name" value="CblAdoTrfase-like"/>
</dbReference>
<dbReference type="Proteomes" id="UP001243623">
    <property type="component" value="Chromosome"/>
</dbReference>
<dbReference type="NCBIfam" id="TIGR00636">
    <property type="entry name" value="PduO_Nterm"/>
    <property type="match status" value="1"/>
</dbReference>
<keyword evidence="8 14" id="KW-0067">ATP-binding</keyword>
<evidence type="ECO:0000256" key="5">
    <source>
        <dbReference type="ARBA" id="ARBA00022573"/>
    </source>
</evidence>
<reference evidence="16" key="1">
    <citation type="submission" date="2023-03" db="EMBL/GenBank/DDBJ databases">
        <title>Selenobaculum gbiensis gen. nov. sp. nov., a new bacterium isolated from the gut microbiota of IBD patient.</title>
        <authorList>
            <person name="Yeo S."/>
            <person name="Park H."/>
            <person name="Huh C.S."/>
        </authorList>
    </citation>
    <scope>NUCLEOTIDE SEQUENCE</scope>
    <source>
        <strain evidence="16">ICN-92133</strain>
    </source>
</reference>
<keyword evidence="6 14" id="KW-0808">Transferase</keyword>
<comment type="catalytic activity">
    <reaction evidence="12 14">
        <text>2 cob(II)yrinate a,c diamide + reduced [electron-transfer flavoprotein] + 2 ATP = 2 adenosylcob(III)yrinate a,c-diamide + 2 triphosphate + oxidized [electron-transfer flavoprotein] + 3 H(+)</text>
        <dbReference type="Rhea" id="RHEA:11528"/>
        <dbReference type="Rhea" id="RHEA-COMP:10685"/>
        <dbReference type="Rhea" id="RHEA-COMP:10686"/>
        <dbReference type="ChEBI" id="CHEBI:15378"/>
        <dbReference type="ChEBI" id="CHEBI:18036"/>
        <dbReference type="ChEBI" id="CHEBI:30616"/>
        <dbReference type="ChEBI" id="CHEBI:57692"/>
        <dbReference type="ChEBI" id="CHEBI:58307"/>
        <dbReference type="ChEBI" id="CHEBI:58503"/>
        <dbReference type="ChEBI" id="CHEBI:58537"/>
        <dbReference type="EC" id="2.5.1.17"/>
    </reaction>
</comment>
<evidence type="ECO:0000256" key="2">
    <source>
        <dbReference type="ARBA" id="ARBA00007487"/>
    </source>
</evidence>
<dbReference type="GO" id="GO:0009236">
    <property type="term" value="P:cobalamin biosynthetic process"/>
    <property type="evidence" value="ECO:0007669"/>
    <property type="project" value="UniProtKB-UniRule"/>
</dbReference>
<evidence type="ECO:0000256" key="10">
    <source>
        <dbReference type="ARBA" id="ARBA00033334"/>
    </source>
</evidence>
<dbReference type="PANTHER" id="PTHR12213:SF0">
    <property type="entry name" value="CORRINOID ADENOSYLTRANSFERASE MMAB"/>
    <property type="match status" value="1"/>
</dbReference>
<feature type="domain" description="Cobalamin adenosyltransferase-like" evidence="15">
    <location>
        <begin position="3"/>
        <end position="161"/>
    </location>
</feature>
<sequence length="164" mass="18411">MGVYTKTGDNGTTGLFTGERVDKDSIRVEAYGSVDEANSFLGLARAFAKKEEVIEQIHSIQKISMLLMAELASKSSKEYITRKHIDDIESIIDNFEKKLPPLTAFITPGDTSAGAALDIARTTIRKAERRVLTLHHHEAVSKYVTIYLNRLSDLCFVLMRYEEL</sequence>
<dbReference type="KEGG" id="sgbi:P3F81_06690"/>
<dbReference type="EMBL" id="CP120678">
    <property type="protein sequence ID" value="WIW69612.1"/>
    <property type="molecule type" value="Genomic_DNA"/>
</dbReference>
<comment type="pathway">
    <text evidence="1 14">Cofactor biosynthesis; adenosylcobalamin biosynthesis; adenosylcobalamin from cob(II)yrinate a,c-diamide: step 2/7.</text>
</comment>
<organism evidence="16 17">
    <name type="scientific">Selenobaculum gibii</name>
    <dbReference type="NCBI Taxonomy" id="3054208"/>
    <lineage>
        <taxon>Bacteria</taxon>
        <taxon>Bacillati</taxon>
        <taxon>Bacillota</taxon>
        <taxon>Negativicutes</taxon>
        <taxon>Selenomonadales</taxon>
        <taxon>Selenomonadaceae</taxon>
        <taxon>Selenobaculum</taxon>
    </lineage>
</organism>
<dbReference type="InterPro" id="IPR036451">
    <property type="entry name" value="CblAdoTrfase-like_sf"/>
</dbReference>
<keyword evidence="17" id="KW-1185">Reference proteome</keyword>
<evidence type="ECO:0000256" key="1">
    <source>
        <dbReference type="ARBA" id="ARBA00005121"/>
    </source>
</evidence>
<comment type="catalytic activity">
    <reaction evidence="13 14">
        <text>2 cob(II)alamin + reduced [electron-transfer flavoprotein] + 2 ATP = 2 adenosylcob(III)alamin + 2 triphosphate + oxidized [electron-transfer flavoprotein] + 3 H(+)</text>
        <dbReference type="Rhea" id="RHEA:28671"/>
        <dbReference type="Rhea" id="RHEA-COMP:10685"/>
        <dbReference type="Rhea" id="RHEA-COMP:10686"/>
        <dbReference type="ChEBI" id="CHEBI:15378"/>
        <dbReference type="ChEBI" id="CHEBI:16304"/>
        <dbReference type="ChEBI" id="CHEBI:18036"/>
        <dbReference type="ChEBI" id="CHEBI:18408"/>
        <dbReference type="ChEBI" id="CHEBI:30616"/>
        <dbReference type="ChEBI" id="CHEBI:57692"/>
        <dbReference type="ChEBI" id="CHEBI:58307"/>
        <dbReference type="EC" id="2.5.1.17"/>
    </reaction>
</comment>
<dbReference type="InterPro" id="IPR029499">
    <property type="entry name" value="PduO-typ"/>
</dbReference>
<evidence type="ECO:0000259" key="15">
    <source>
        <dbReference type="Pfam" id="PF01923"/>
    </source>
</evidence>
<dbReference type="RefSeq" id="WP_147668881.1">
    <property type="nucleotide sequence ID" value="NZ_CP120678.1"/>
</dbReference>
<evidence type="ECO:0000256" key="6">
    <source>
        <dbReference type="ARBA" id="ARBA00022679"/>
    </source>
</evidence>
<dbReference type="AlphaFoldDB" id="A0A9Y2AGD9"/>
<evidence type="ECO:0000256" key="11">
    <source>
        <dbReference type="ARBA" id="ARBA00033354"/>
    </source>
</evidence>
<name>A0A9Y2AGD9_9FIRM</name>
<evidence type="ECO:0000256" key="8">
    <source>
        <dbReference type="ARBA" id="ARBA00022840"/>
    </source>
</evidence>
<evidence type="ECO:0000256" key="3">
    <source>
        <dbReference type="ARBA" id="ARBA00012454"/>
    </source>
</evidence>
<dbReference type="GO" id="GO:0005524">
    <property type="term" value="F:ATP binding"/>
    <property type="evidence" value="ECO:0007669"/>
    <property type="project" value="UniProtKB-UniRule"/>
</dbReference>
<evidence type="ECO:0000256" key="9">
    <source>
        <dbReference type="ARBA" id="ARBA00031529"/>
    </source>
</evidence>
<protein>
    <recommendedName>
        <fullName evidence="4 14">Corrinoid adenosyltransferase</fullName>
        <ecNumber evidence="3 14">2.5.1.17</ecNumber>
    </recommendedName>
    <alternativeName>
        <fullName evidence="9 14">Cob(II)alamin adenosyltransferase</fullName>
    </alternativeName>
    <alternativeName>
        <fullName evidence="11 14">Cob(II)yrinic acid a,c-diamide adenosyltransferase</fullName>
    </alternativeName>
    <alternativeName>
        <fullName evidence="10 14">Cobinamide/cobalamin adenosyltransferase</fullName>
    </alternativeName>
</protein>
<keyword evidence="5 14" id="KW-0169">Cobalamin biosynthesis</keyword>
<evidence type="ECO:0000256" key="12">
    <source>
        <dbReference type="ARBA" id="ARBA00048555"/>
    </source>
</evidence>
<evidence type="ECO:0000313" key="16">
    <source>
        <dbReference type="EMBL" id="WIW69612.1"/>
    </source>
</evidence>